<dbReference type="AlphaFoldDB" id="A0A6A6WRS0"/>
<feature type="signal peptide" evidence="1">
    <location>
        <begin position="1"/>
        <end position="18"/>
    </location>
</feature>
<evidence type="ECO:0000256" key="1">
    <source>
        <dbReference type="SAM" id="SignalP"/>
    </source>
</evidence>
<keyword evidence="1" id="KW-0732">Signal</keyword>
<keyword evidence="2" id="KW-0430">Lectin</keyword>
<protein>
    <submittedName>
        <fullName evidence="2">Concanavalin A-like lectin/glucanase</fullName>
    </submittedName>
</protein>
<evidence type="ECO:0000313" key="3">
    <source>
        <dbReference type="Proteomes" id="UP000799757"/>
    </source>
</evidence>
<dbReference type="EMBL" id="MU002455">
    <property type="protein sequence ID" value="KAF2786497.1"/>
    <property type="molecule type" value="Genomic_DNA"/>
</dbReference>
<dbReference type="Gene3D" id="2.60.120.700">
    <property type="entry name" value="Peptidase G1"/>
    <property type="match status" value="1"/>
</dbReference>
<dbReference type="GO" id="GO:0006508">
    <property type="term" value="P:proteolysis"/>
    <property type="evidence" value="ECO:0007669"/>
    <property type="project" value="InterPro"/>
</dbReference>
<feature type="chain" id="PRO_5025431871" evidence="1">
    <location>
        <begin position="19"/>
        <end position="222"/>
    </location>
</feature>
<dbReference type="InterPro" id="IPR038656">
    <property type="entry name" value="Peptidase_G1_sf"/>
</dbReference>
<sequence length="222" mass="22583">MKLSTILSTVCSATTALAAFDYNRAGAVLKAPAGESFANVSGTFTVPALSGNSRLSIWVGIGDSIQQNYVLGGGIVFNKTLATWSAFYPDKATDLTAAVPVAASDSITVTVSIAGTSGSVTVENKTQNKKSTQTVAAPAAANPEALTALAADWWVQGYQVVPGELITTPNYGSVAFTACSATTESGVNVPLTGAGTFEISGISGQQYSKTTVTGTGITVQRV</sequence>
<dbReference type="InterPro" id="IPR000250">
    <property type="entry name" value="Peptidase_G1"/>
</dbReference>
<gene>
    <name evidence="2" type="ORF">K505DRAFT_411943</name>
</gene>
<organism evidence="2 3">
    <name type="scientific">Melanomma pulvis-pyrius CBS 109.77</name>
    <dbReference type="NCBI Taxonomy" id="1314802"/>
    <lineage>
        <taxon>Eukaryota</taxon>
        <taxon>Fungi</taxon>
        <taxon>Dikarya</taxon>
        <taxon>Ascomycota</taxon>
        <taxon>Pezizomycotina</taxon>
        <taxon>Dothideomycetes</taxon>
        <taxon>Pleosporomycetidae</taxon>
        <taxon>Pleosporales</taxon>
        <taxon>Melanommataceae</taxon>
        <taxon>Melanomma</taxon>
    </lineage>
</organism>
<dbReference type="CDD" id="cd13426">
    <property type="entry name" value="Peptidase_G1"/>
    <property type="match status" value="1"/>
</dbReference>
<accession>A0A6A6WRS0</accession>
<dbReference type="SUPFAM" id="SSF49899">
    <property type="entry name" value="Concanavalin A-like lectins/glucanases"/>
    <property type="match status" value="1"/>
</dbReference>
<dbReference type="InterPro" id="IPR013320">
    <property type="entry name" value="ConA-like_dom_sf"/>
</dbReference>
<proteinExistence type="predicted"/>
<keyword evidence="3" id="KW-1185">Reference proteome</keyword>
<dbReference type="GO" id="GO:0030246">
    <property type="term" value="F:carbohydrate binding"/>
    <property type="evidence" value="ECO:0007669"/>
    <property type="project" value="UniProtKB-KW"/>
</dbReference>
<dbReference type="Pfam" id="PF01828">
    <property type="entry name" value="Peptidase_A4"/>
    <property type="match status" value="1"/>
</dbReference>
<reference evidence="2" key="1">
    <citation type="journal article" date="2020" name="Stud. Mycol.">
        <title>101 Dothideomycetes genomes: a test case for predicting lifestyles and emergence of pathogens.</title>
        <authorList>
            <person name="Haridas S."/>
            <person name="Albert R."/>
            <person name="Binder M."/>
            <person name="Bloem J."/>
            <person name="Labutti K."/>
            <person name="Salamov A."/>
            <person name="Andreopoulos B."/>
            <person name="Baker S."/>
            <person name="Barry K."/>
            <person name="Bills G."/>
            <person name="Bluhm B."/>
            <person name="Cannon C."/>
            <person name="Castanera R."/>
            <person name="Culley D."/>
            <person name="Daum C."/>
            <person name="Ezra D."/>
            <person name="Gonzalez J."/>
            <person name="Henrissat B."/>
            <person name="Kuo A."/>
            <person name="Liang C."/>
            <person name="Lipzen A."/>
            <person name="Lutzoni F."/>
            <person name="Magnuson J."/>
            <person name="Mondo S."/>
            <person name="Nolan M."/>
            <person name="Ohm R."/>
            <person name="Pangilinan J."/>
            <person name="Park H.-J."/>
            <person name="Ramirez L."/>
            <person name="Alfaro M."/>
            <person name="Sun H."/>
            <person name="Tritt A."/>
            <person name="Yoshinaga Y."/>
            <person name="Zwiers L.-H."/>
            <person name="Turgeon B."/>
            <person name="Goodwin S."/>
            <person name="Spatafora J."/>
            <person name="Crous P."/>
            <person name="Grigoriev I."/>
        </authorList>
    </citation>
    <scope>NUCLEOTIDE SEQUENCE</scope>
    <source>
        <strain evidence="2">CBS 109.77</strain>
    </source>
</reference>
<dbReference type="OrthoDB" id="2862635at2759"/>
<dbReference type="Proteomes" id="UP000799757">
    <property type="component" value="Unassembled WGS sequence"/>
</dbReference>
<name>A0A6A6WRS0_9PLEO</name>
<dbReference type="PANTHER" id="PTHR37536:SF1">
    <property type="entry name" value="ASPERGILLOPEPSIN, PUTAITVE (AFU_ORTHOLOGUE AFUA_7G01200)"/>
    <property type="match status" value="1"/>
</dbReference>
<dbReference type="PANTHER" id="PTHR37536">
    <property type="entry name" value="PUTATIVE (AFU_ORTHOLOGUE AFUA_3G02970)-RELATED"/>
    <property type="match status" value="1"/>
</dbReference>
<dbReference type="GO" id="GO:0070007">
    <property type="term" value="F:glutamic-type endopeptidase activity"/>
    <property type="evidence" value="ECO:0007669"/>
    <property type="project" value="InterPro"/>
</dbReference>
<evidence type="ECO:0000313" key="2">
    <source>
        <dbReference type="EMBL" id="KAF2786497.1"/>
    </source>
</evidence>